<evidence type="ECO:0000313" key="2">
    <source>
        <dbReference type="EMBL" id="NKE66839.1"/>
    </source>
</evidence>
<dbReference type="RefSeq" id="WP_168107957.1">
    <property type="nucleotide sequence ID" value="NZ_VTOX01000004.1"/>
</dbReference>
<comment type="caution">
    <text evidence="2">The sequence shown here is derived from an EMBL/GenBank/DDBJ whole genome shotgun (WGS) entry which is preliminary data.</text>
</comment>
<protein>
    <submittedName>
        <fullName evidence="2">Crp/Fnr family transcriptional regulator</fullName>
    </submittedName>
</protein>
<dbReference type="SMART" id="SM00100">
    <property type="entry name" value="cNMP"/>
    <property type="match status" value="1"/>
</dbReference>
<dbReference type="InterPro" id="IPR018490">
    <property type="entry name" value="cNMP-bd_dom_sf"/>
</dbReference>
<gene>
    <name evidence="2" type="ORF">RAMLITH_13480</name>
</gene>
<organism evidence="2 3">
    <name type="scientific">Ramlibacter lithotrophicus</name>
    <dbReference type="NCBI Taxonomy" id="2606681"/>
    <lineage>
        <taxon>Bacteria</taxon>
        <taxon>Pseudomonadati</taxon>
        <taxon>Pseudomonadota</taxon>
        <taxon>Betaproteobacteria</taxon>
        <taxon>Burkholderiales</taxon>
        <taxon>Comamonadaceae</taxon>
        <taxon>Ramlibacter</taxon>
    </lineage>
</organism>
<dbReference type="InterPro" id="IPR000595">
    <property type="entry name" value="cNMP-bd_dom"/>
</dbReference>
<reference evidence="2 3" key="1">
    <citation type="journal article" date="2020" name="Nature">
        <title>Bacterial chemolithoautotrophy via manganese oxidation.</title>
        <authorList>
            <person name="Yu H."/>
            <person name="Leadbetter J.R."/>
        </authorList>
    </citation>
    <scope>NUCLEOTIDE SEQUENCE [LARGE SCALE GENOMIC DNA]</scope>
    <source>
        <strain evidence="2 3">RBP-1</strain>
    </source>
</reference>
<name>A0A7X6DGQ1_9BURK</name>
<keyword evidence="3" id="KW-1185">Reference proteome</keyword>
<dbReference type="SUPFAM" id="SSF51206">
    <property type="entry name" value="cAMP-binding domain-like"/>
    <property type="match status" value="1"/>
</dbReference>
<proteinExistence type="predicted"/>
<feature type="domain" description="Cyclic nucleotide-binding" evidence="1">
    <location>
        <begin position="20"/>
        <end position="124"/>
    </location>
</feature>
<evidence type="ECO:0000259" key="1">
    <source>
        <dbReference type="PROSITE" id="PS50042"/>
    </source>
</evidence>
<accession>A0A7X6DGQ1</accession>
<dbReference type="Gene3D" id="2.60.120.10">
    <property type="entry name" value="Jelly Rolls"/>
    <property type="match status" value="1"/>
</dbReference>
<evidence type="ECO:0000313" key="3">
    <source>
        <dbReference type="Proteomes" id="UP000521868"/>
    </source>
</evidence>
<dbReference type="AlphaFoldDB" id="A0A7X6DGQ1"/>
<dbReference type="CDD" id="cd00038">
    <property type="entry name" value="CAP_ED"/>
    <property type="match status" value="1"/>
</dbReference>
<dbReference type="PROSITE" id="PS50042">
    <property type="entry name" value="CNMP_BINDING_3"/>
    <property type="match status" value="1"/>
</dbReference>
<dbReference type="EMBL" id="VTOX01000004">
    <property type="protein sequence ID" value="NKE66839.1"/>
    <property type="molecule type" value="Genomic_DNA"/>
</dbReference>
<dbReference type="InterPro" id="IPR014710">
    <property type="entry name" value="RmlC-like_jellyroll"/>
</dbReference>
<dbReference type="Proteomes" id="UP000521868">
    <property type="component" value="Unassembled WGS sequence"/>
</dbReference>
<sequence length="205" mass="22261">MAMQQFGYTDVAKLLISDVGLPELSPAQALRLAQLMKLTTAEPESVLFRPGGPGLDFMIMLLAGDAVIEGQLTGADDWIVLRGLVPGSLFGELGALDSIARAVVVRATSDVCIATLDDAALGQLTQNDPALAFVLLRALLAYVTRRLRSAHHRIGMLHEINLAQRQELASEIRSDEETRARLRVVLKLESKFAMRTGGDVSRKEL</sequence>
<dbReference type="Pfam" id="PF00027">
    <property type="entry name" value="cNMP_binding"/>
    <property type="match status" value="1"/>
</dbReference>